<dbReference type="EMBL" id="PCVY01000055">
    <property type="protein sequence ID" value="PIQ85986.1"/>
    <property type="molecule type" value="Genomic_DNA"/>
</dbReference>
<comment type="subunit">
    <text evidence="8">Heterotetramer composed of ParC and ParE.</text>
</comment>
<organism evidence="13 14">
    <name type="scientific">Candidatus Abzuiibacterium crystallinum</name>
    <dbReference type="NCBI Taxonomy" id="1974748"/>
    <lineage>
        <taxon>Bacteria</taxon>
        <taxon>Pseudomonadati</taxon>
        <taxon>Candidatus Omnitrophota</taxon>
        <taxon>Candidatus Abzuiibacterium</taxon>
    </lineage>
</organism>
<feature type="active site" description="O-(5'-phospho-DNA)-tyrosine intermediate" evidence="9 10">
    <location>
        <position position="127"/>
    </location>
</feature>
<dbReference type="Pfam" id="PF00521">
    <property type="entry name" value="DNA_topoisoIV"/>
    <property type="match status" value="1"/>
</dbReference>
<dbReference type="InterPro" id="IPR005743">
    <property type="entry name" value="GyrA"/>
</dbReference>
<evidence type="ECO:0000256" key="8">
    <source>
        <dbReference type="ARBA" id="ARBA00063644"/>
    </source>
</evidence>
<dbReference type="GO" id="GO:0005524">
    <property type="term" value="F:ATP binding"/>
    <property type="evidence" value="ECO:0007669"/>
    <property type="project" value="UniProtKB-UniRule"/>
</dbReference>
<feature type="region of interest" description="Disordered" evidence="11">
    <location>
        <begin position="811"/>
        <end position="830"/>
    </location>
</feature>
<keyword evidence="5 9" id="KW-0799">Topoisomerase</keyword>
<evidence type="ECO:0000256" key="5">
    <source>
        <dbReference type="ARBA" id="ARBA00023029"/>
    </source>
</evidence>
<keyword evidence="3 9" id="KW-0547">Nucleotide-binding</keyword>
<dbReference type="InterPro" id="IPR013758">
    <property type="entry name" value="Topo_IIA_A/C_ab"/>
</dbReference>
<evidence type="ECO:0000256" key="11">
    <source>
        <dbReference type="SAM" id="MobiDB-lite"/>
    </source>
</evidence>
<comment type="miscellaneous">
    <text evidence="9">Few gyrases are as efficient as E.coli at forming negative supercoils. Not all organisms have 2 type II topoisomerases; in organisms with a single type II topoisomerase this enzyme also has to decatenate newly replicated chromosomes.</text>
</comment>
<dbReference type="InterPro" id="IPR035516">
    <property type="entry name" value="Gyrase/topoIV_suA_C"/>
</dbReference>
<comment type="caution">
    <text evidence="13">The sequence shown here is derived from an EMBL/GenBank/DDBJ whole genome shotgun (WGS) entry which is preliminary data.</text>
</comment>
<evidence type="ECO:0000256" key="9">
    <source>
        <dbReference type="HAMAP-Rule" id="MF_01897"/>
    </source>
</evidence>
<dbReference type="Gene3D" id="3.90.199.10">
    <property type="entry name" value="Topoisomerase II, domain 5"/>
    <property type="match status" value="1"/>
</dbReference>
<dbReference type="SUPFAM" id="SSF101904">
    <property type="entry name" value="GyrA/ParC C-terminal domain-like"/>
    <property type="match status" value="1"/>
</dbReference>
<dbReference type="GO" id="GO:0006265">
    <property type="term" value="P:DNA topological change"/>
    <property type="evidence" value="ECO:0007669"/>
    <property type="project" value="UniProtKB-UniRule"/>
</dbReference>
<name>A0A2H0LNR7_9BACT</name>
<proteinExistence type="inferred from homology"/>
<evidence type="ECO:0000259" key="12">
    <source>
        <dbReference type="PROSITE" id="PS52040"/>
    </source>
</evidence>
<dbReference type="GO" id="GO:0005737">
    <property type="term" value="C:cytoplasm"/>
    <property type="evidence" value="ECO:0007669"/>
    <property type="project" value="UniProtKB-SubCell"/>
</dbReference>
<dbReference type="InterPro" id="IPR002205">
    <property type="entry name" value="Topo_IIA_dom_A"/>
</dbReference>
<keyword evidence="7 9" id="KW-0413">Isomerase</keyword>
<dbReference type="Proteomes" id="UP000230859">
    <property type="component" value="Unassembled WGS sequence"/>
</dbReference>
<evidence type="ECO:0000256" key="1">
    <source>
        <dbReference type="ARBA" id="ARBA00000185"/>
    </source>
</evidence>
<dbReference type="Gene3D" id="3.30.1360.40">
    <property type="match status" value="1"/>
</dbReference>
<dbReference type="GO" id="GO:0006261">
    <property type="term" value="P:DNA-templated DNA replication"/>
    <property type="evidence" value="ECO:0007669"/>
    <property type="project" value="UniProtKB-UniRule"/>
</dbReference>
<evidence type="ECO:0000313" key="13">
    <source>
        <dbReference type="EMBL" id="PIQ85986.1"/>
    </source>
</evidence>
<dbReference type="SUPFAM" id="SSF56719">
    <property type="entry name" value="Type II DNA topoisomerase"/>
    <property type="match status" value="1"/>
</dbReference>
<dbReference type="InterPro" id="IPR013760">
    <property type="entry name" value="Topo_IIA-like_dom_sf"/>
</dbReference>
<keyword evidence="9" id="KW-0963">Cytoplasm</keyword>
<accession>A0A2H0LNR7</accession>
<comment type="subcellular location">
    <subcellularLocation>
        <location evidence="9">Cytoplasm</location>
    </subcellularLocation>
</comment>
<keyword evidence="4 9" id="KW-0067">ATP-binding</keyword>
<feature type="short sequence motif" description="GyrA-box" evidence="9">
    <location>
        <begin position="532"/>
        <end position="538"/>
    </location>
</feature>
<dbReference type="GO" id="GO:0003677">
    <property type="term" value="F:DNA binding"/>
    <property type="evidence" value="ECO:0007669"/>
    <property type="project" value="UniProtKB-UniRule"/>
</dbReference>
<dbReference type="Pfam" id="PF03989">
    <property type="entry name" value="DNA_gyraseA_C"/>
    <property type="match status" value="6"/>
</dbReference>
<comment type="similarity">
    <text evidence="2 9">Belongs to the type II topoisomerase GyrA/ParC subunit family.</text>
</comment>
<dbReference type="FunFam" id="3.90.199.10:FF:000001">
    <property type="entry name" value="DNA gyrase subunit A"/>
    <property type="match status" value="1"/>
</dbReference>
<dbReference type="HAMAP" id="MF_01897">
    <property type="entry name" value="GyrA"/>
    <property type="match status" value="1"/>
</dbReference>
<dbReference type="EC" id="5.6.2.2" evidence="9"/>
<dbReference type="SMART" id="SM00434">
    <property type="entry name" value="TOP4c"/>
    <property type="match status" value="1"/>
</dbReference>
<dbReference type="AlphaFoldDB" id="A0A2H0LNR7"/>
<dbReference type="InterPro" id="IPR013757">
    <property type="entry name" value="Topo_IIA_A_a_sf"/>
</dbReference>
<gene>
    <name evidence="9" type="primary">gyrA</name>
    <name evidence="13" type="ORF">COV74_06535</name>
</gene>
<dbReference type="CDD" id="cd00187">
    <property type="entry name" value="TOP4c"/>
    <property type="match status" value="1"/>
</dbReference>
<evidence type="ECO:0000256" key="10">
    <source>
        <dbReference type="PROSITE-ProRule" id="PRU01384"/>
    </source>
</evidence>
<dbReference type="FunFam" id="3.30.1360.40:FF:000002">
    <property type="entry name" value="DNA gyrase subunit A"/>
    <property type="match status" value="1"/>
</dbReference>
<feature type="domain" description="Topo IIA-type catalytic" evidence="12">
    <location>
        <begin position="39"/>
        <end position="505"/>
    </location>
</feature>
<dbReference type="GO" id="GO:0005694">
    <property type="term" value="C:chromosome"/>
    <property type="evidence" value="ECO:0007669"/>
    <property type="project" value="InterPro"/>
</dbReference>
<dbReference type="PROSITE" id="PS52040">
    <property type="entry name" value="TOPO_IIA"/>
    <property type="match status" value="1"/>
</dbReference>
<evidence type="ECO:0000256" key="4">
    <source>
        <dbReference type="ARBA" id="ARBA00022840"/>
    </source>
</evidence>
<comment type="subunit">
    <text evidence="9">Heterotetramer, composed of two GyrA and two GyrB chains. In the heterotetramer, GyrA contains the active site tyrosine that forms a transient covalent intermediate with DNA, while GyrB binds cofactors and catalyzes ATP hydrolysis.</text>
</comment>
<dbReference type="NCBIfam" id="TIGR01063">
    <property type="entry name" value="gyrA"/>
    <property type="match status" value="1"/>
</dbReference>
<evidence type="ECO:0000256" key="7">
    <source>
        <dbReference type="ARBA" id="ARBA00023235"/>
    </source>
</evidence>
<dbReference type="NCBIfam" id="NF004043">
    <property type="entry name" value="PRK05560.1"/>
    <property type="match status" value="1"/>
</dbReference>
<evidence type="ECO:0000313" key="14">
    <source>
        <dbReference type="Proteomes" id="UP000230859"/>
    </source>
</evidence>
<dbReference type="FunFam" id="2.120.10.90:FF:000005">
    <property type="entry name" value="DNA topoisomerase 4 subunit A"/>
    <property type="match status" value="1"/>
</dbReference>
<dbReference type="GO" id="GO:0009330">
    <property type="term" value="C:DNA topoisomerase type II (double strand cut, ATP-hydrolyzing) complex"/>
    <property type="evidence" value="ECO:0007669"/>
    <property type="project" value="TreeGrafter"/>
</dbReference>
<dbReference type="InterPro" id="IPR050220">
    <property type="entry name" value="Type_II_DNA_Topoisomerases"/>
</dbReference>
<dbReference type="GO" id="GO:0034335">
    <property type="term" value="F:DNA negative supercoiling activity"/>
    <property type="evidence" value="ECO:0007669"/>
    <property type="project" value="UniProtKB-ARBA"/>
</dbReference>
<dbReference type="NCBIfam" id="NF004044">
    <property type="entry name" value="PRK05561.1"/>
    <property type="match status" value="1"/>
</dbReference>
<dbReference type="Gene3D" id="1.10.268.10">
    <property type="entry name" value="Topoisomerase, domain 3"/>
    <property type="match status" value="1"/>
</dbReference>
<dbReference type="InterPro" id="IPR006691">
    <property type="entry name" value="GyrA/parC_rep"/>
</dbReference>
<sequence length="830" mass="92358">MAKDNVFAPNEKIIPLPIEDEMEKSYIDYAMSVIVGRALPDVRDGLKPVHRRILFAMNDLGLAPNRPYKKSARIVGEVLGKYHPHGDQAVYDTLVRMVQNFSLRYPLVDGQGNFGSVDGDSAAAMRYTEARLSRIATDFLGDIDKDTVDFTPNFDDSLEEPSILPTRFPNFLVNGSSGIAVGMATNIPPHNLGEVIEGMVAIIDDPSITIKDLGKIIKGPDFPTAGIICGREGIRNAYETGRGRIVTRAKAVIETSESKGKRDAIVITEIPYQVNKTNLIESIARLVEDKKVEGISNIRDESDRDGMRIVLELRRDANANIILNTLYKKTQMQETFGAIMLVLVDGQPKVVNIKQALQHFIDFRVEVITRRTRFELDKAERRAHILEGLKIAIGNLDKIIKTIRASKNPELAKDALMNNFKLSEAQAKAILEMQLQRLTALEREKIEEEYLELLKRIEYYQSLLKSRKKILELVKEESKEITKQYADERRTVIVAAEKEIDIEDMIVEEEVVVSISNNGYIKRIPVSMYRKQGRGGRGVTGGGVKEETEDFIRRLFLASTHDYIMFFTNTGRCYWRKAYELPQGSRQARGKAIVNLLALKPGETVSSYIQVKEFNPKKYLFMATKNGMVKKTSLEAYSHPRASGIQAIKMKDTDELIGCLITGGSDEIFIATKLGKAIRFKEKQIREIGRTGSGVRGIKVGPKDEVIAAQIIDPKATALTVTSQGFGKKSLYSTYRLQSRGGKGVINTKVTAKNGHVVNVITVDEKDEIIVATSGGMMIRCASSQIRTSGRNTQGVRLIKLKDKDKVASAARVVAKDDDSTPPLTKAAGS</sequence>
<dbReference type="PANTHER" id="PTHR43493">
    <property type="entry name" value="DNA GYRASE/TOPOISOMERASE SUBUNIT A"/>
    <property type="match status" value="1"/>
</dbReference>
<reference evidence="13 14" key="1">
    <citation type="submission" date="2017-09" db="EMBL/GenBank/DDBJ databases">
        <title>Depth-based differentiation of microbial function through sediment-hosted aquifers and enrichment of novel symbionts in the deep terrestrial subsurface.</title>
        <authorList>
            <person name="Probst A.J."/>
            <person name="Ladd B."/>
            <person name="Jarett J.K."/>
            <person name="Geller-Mcgrath D.E."/>
            <person name="Sieber C.M."/>
            <person name="Emerson J.B."/>
            <person name="Anantharaman K."/>
            <person name="Thomas B.C."/>
            <person name="Malmstrom R."/>
            <person name="Stieglmeier M."/>
            <person name="Klingl A."/>
            <person name="Woyke T."/>
            <person name="Ryan C.M."/>
            <person name="Banfield J.F."/>
        </authorList>
    </citation>
    <scope>NUCLEOTIDE SEQUENCE [LARGE SCALE GENOMIC DNA]</scope>
    <source>
        <strain evidence="13">CG11_big_fil_rev_8_21_14_0_20_45_26</strain>
    </source>
</reference>
<dbReference type="PANTHER" id="PTHR43493:SF5">
    <property type="entry name" value="DNA GYRASE SUBUNIT A, CHLOROPLASTIC_MITOCHONDRIAL"/>
    <property type="match status" value="1"/>
</dbReference>
<protein>
    <recommendedName>
        <fullName evidence="9">DNA gyrase subunit A</fullName>
        <ecNumber evidence="9">5.6.2.2</ecNumber>
    </recommendedName>
</protein>
<comment type="function">
    <text evidence="9">A type II topoisomerase that negatively supercoils closed circular double-stranded (ds) DNA in an ATP-dependent manner to modulate DNA topology and maintain chromosomes in an underwound state. Negative supercoiling favors strand separation, and DNA replication, transcription, recombination and repair, all of which involve strand separation. Also able to catalyze the interconversion of other topological isomers of dsDNA rings, including catenanes and knotted rings. Type II topoisomerases break and join 2 DNA strands simultaneously in an ATP-dependent manner.</text>
</comment>
<dbReference type="FunFam" id="1.10.268.10:FF:000001">
    <property type="entry name" value="DNA gyrase subunit A"/>
    <property type="match status" value="1"/>
</dbReference>
<dbReference type="Gene3D" id="2.120.10.90">
    <property type="entry name" value="DNA gyrase/topoisomerase IV, subunit A, C-terminal"/>
    <property type="match status" value="1"/>
</dbReference>
<comment type="catalytic activity">
    <reaction evidence="1 9 10">
        <text>ATP-dependent breakage, passage and rejoining of double-stranded DNA.</text>
        <dbReference type="EC" id="5.6.2.2"/>
    </reaction>
</comment>
<keyword evidence="6 9" id="KW-0238">DNA-binding</keyword>
<evidence type="ECO:0000256" key="2">
    <source>
        <dbReference type="ARBA" id="ARBA00008263"/>
    </source>
</evidence>
<evidence type="ECO:0000256" key="3">
    <source>
        <dbReference type="ARBA" id="ARBA00022741"/>
    </source>
</evidence>
<evidence type="ECO:0000256" key="6">
    <source>
        <dbReference type="ARBA" id="ARBA00023125"/>
    </source>
</evidence>